<dbReference type="InterPro" id="IPR008780">
    <property type="entry name" value="Plasmodium_Vir"/>
</dbReference>
<evidence type="ECO:0000313" key="3">
    <source>
        <dbReference type="EMBL" id="SBS99414.1"/>
    </source>
</evidence>
<dbReference type="Pfam" id="PF05795">
    <property type="entry name" value="Plasmodium_Vir"/>
    <property type="match status" value="1"/>
</dbReference>
<protein>
    <submittedName>
        <fullName evidence="3">PIR Superfamily Protein</fullName>
    </submittedName>
</protein>
<organism evidence="3 4">
    <name type="scientific">Plasmodium ovale curtisi</name>
    <dbReference type="NCBI Taxonomy" id="864141"/>
    <lineage>
        <taxon>Eukaryota</taxon>
        <taxon>Sar</taxon>
        <taxon>Alveolata</taxon>
        <taxon>Apicomplexa</taxon>
        <taxon>Aconoidasida</taxon>
        <taxon>Haemosporida</taxon>
        <taxon>Plasmodiidae</taxon>
        <taxon>Plasmodium</taxon>
        <taxon>Plasmodium (Plasmodium)</taxon>
    </lineage>
</organism>
<feature type="compositionally biased region" description="Low complexity" evidence="1">
    <location>
        <begin position="593"/>
        <end position="605"/>
    </location>
</feature>
<dbReference type="EMBL" id="FLQV01001288">
    <property type="protein sequence ID" value="SBS99414.1"/>
    <property type="molecule type" value="Genomic_DNA"/>
</dbReference>
<proteinExistence type="predicted"/>
<reference evidence="4" key="1">
    <citation type="submission" date="2016-05" db="EMBL/GenBank/DDBJ databases">
        <authorList>
            <person name="Naeem Raeece"/>
        </authorList>
    </citation>
    <scope>NUCLEOTIDE SEQUENCE [LARGE SCALE GENOMIC DNA]</scope>
</reference>
<dbReference type="Proteomes" id="UP000078546">
    <property type="component" value="Unassembled WGS sequence"/>
</dbReference>
<gene>
    <name evidence="3" type="ORF">POVCU1_052640</name>
</gene>
<evidence type="ECO:0000256" key="2">
    <source>
        <dbReference type="SAM" id="Phobius"/>
    </source>
</evidence>
<name>A0A1A8X6L3_PLAOA</name>
<feature type="transmembrane region" description="Helical" evidence="2">
    <location>
        <begin position="622"/>
        <end position="645"/>
    </location>
</feature>
<feature type="region of interest" description="Disordered" evidence="1">
    <location>
        <begin position="582"/>
        <end position="607"/>
    </location>
</feature>
<keyword evidence="2" id="KW-1133">Transmembrane helix</keyword>
<keyword evidence="2" id="KW-0812">Transmembrane</keyword>
<keyword evidence="2" id="KW-0472">Membrane</keyword>
<accession>A0A1A8X6L3</accession>
<evidence type="ECO:0000313" key="4">
    <source>
        <dbReference type="Proteomes" id="UP000078546"/>
    </source>
</evidence>
<sequence length="690" mass="82035">MSENTEDKFPELLKVDNTFWEKTDLYQFFENFSPVISNGKNTYNTCKDSNIDNGSNDCKIAESIKKIWDGKFSELNTSDKNNKYCNYLFYWMYDKIIECNSDIFCTSWLYSKFEKSWENISCCEENVCEGEGDNKELCEKKKSNGRKMCNNNFVKVFNADKIKNKNKLHQFLECYNNIKNILEGIDNDKEKSFCNYIQDMFHLYSKMNYEDKKSEFKKYSKELLLFYNTFKNDDQLSELKRKCSNLNLPKIENIESSNLLSSSQNNDEIFRPLIANIIDYIKRTPENMAEIFKDTDSYKLYEKFNAEVSGNKYDNGCVNFKNLGNTFKDESEKICKKILKNIDTFDNFESKINGNERCIQYKNWVYYKLWDIFKSKSNYDGTKKVINEFVKLQNTTVKKKNNTMCRYNFTFEDFIELHIKKEEKDLYEYFKYYNTIESIIPPEGKEKEKYKNYLDYINDLYRRRKNDWECCDKSYGVEPSCRHYFNCGEEYNPSNLIDILNGANRDSIKQKYKKTTVILFGDEKAPNGTDEKDIMKIRYGRCTKLYDPNKPEEVMGLRCDYKASYDHYKDILSKLTGEKKEDEEKKNIVTKTSSGSANGSSSVSNTIEGESNPSHFKIITSVALVLGILFIFFLYYKFTPFGLLFRKRGRRKDRFEEDFHEEYMQHLSYDSEYEDIRPSNRRLQIAYQRE</sequence>
<dbReference type="AlphaFoldDB" id="A0A1A8X6L3"/>
<evidence type="ECO:0000256" key="1">
    <source>
        <dbReference type="SAM" id="MobiDB-lite"/>
    </source>
</evidence>